<keyword evidence="4" id="KW-1185">Reference proteome</keyword>
<name>A0ABQ0GJM6_9PEZI</name>
<organism evidence="3 4">
    <name type="scientific">Madurella fahalii</name>
    <dbReference type="NCBI Taxonomy" id="1157608"/>
    <lineage>
        <taxon>Eukaryota</taxon>
        <taxon>Fungi</taxon>
        <taxon>Dikarya</taxon>
        <taxon>Ascomycota</taxon>
        <taxon>Pezizomycotina</taxon>
        <taxon>Sordariomycetes</taxon>
        <taxon>Sordariomycetidae</taxon>
        <taxon>Sordariales</taxon>
        <taxon>Sordariales incertae sedis</taxon>
        <taxon>Madurella</taxon>
    </lineage>
</organism>
<evidence type="ECO:0000256" key="1">
    <source>
        <dbReference type="SAM" id="Phobius"/>
    </source>
</evidence>
<keyword evidence="1" id="KW-1133">Transmembrane helix</keyword>
<dbReference type="PANTHER" id="PTHR34502:SF5">
    <property type="entry name" value="DUF6594 DOMAIN-CONTAINING PROTEIN"/>
    <property type="match status" value="1"/>
</dbReference>
<feature type="transmembrane region" description="Helical" evidence="1">
    <location>
        <begin position="176"/>
        <end position="200"/>
    </location>
</feature>
<evidence type="ECO:0000313" key="3">
    <source>
        <dbReference type="EMBL" id="GAB1317937.1"/>
    </source>
</evidence>
<comment type="caution">
    <text evidence="3">The sequence shown here is derived from an EMBL/GenBank/DDBJ whole genome shotgun (WGS) entry which is preliminary data.</text>
</comment>
<reference evidence="3 4" key="1">
    <citation type="submission" date="2024-09" db="EMBL/GenBank/DDBJ databases">
        <title>Itraconazole resistance in Madurella fahalii resulting from another homologue of gene encoding cytochrome P450 14-alpha sterol demethylase (CYP51).</title>
        <authorList>
            <person name="Yoshioka I."/>
            <person name="Fahal A.H."/>
            <person name="Kaneko S."/>
            <person name="Yaguchi T."/>
        </authorList>
    </citation>
    <scope>NUCLEOTIDE SEQUENCE [LARGE SCALE GENOMIC DNA]</scope>
    <source>
        <strain evidence="3 4">IFM 68171</strain>
    </source>
</reference>
<accession>A0ABQ0GJM6</accession>
<dbReference type="EMBL" id="BAAFSV010000004">
    <property type="protein sequence ID" value="GAB1317937.1"/>
    <property type="molecule type" value="Genomic_DNA"/>
</dbReference>
<dbReference type="Proteomes" id="UP001628179">
    <property type="component" value="Unassembled WGS sequence"/>
</dbReference>
<gene>
    <name evidence="3" type="ORF">MFIFM68171_08147</name>
</gene>
<feature type="transmembrane region" description="Helical" evidence="1">
    <location>
        <begin position="206"/>
        <end position="224"/>
    </location>
</feature>
<keyword evidence="1" id="KW-0472">Membrane</keyword>
<dbReference type="PANTHER" id="PTHR34502">
    <property type="entry name" value="DUF6594 DOMAIN-CONTAINING PROTEIN-RELATED"/>
    <property type="match status" value="1"/>
</dbReference>
<feature type="domain" description="DUF6594" evidence="2">
    <location>
        <begin position="7"/>
        <end position="243"/>
    </location>
</feature>
<feature type="transmembrane region" description="Helical" evidence="1">
    <location>
        <begin position="231"/>
        <end position="247"/>
    </location>
</feature>
<dbReference type="GeneID" id="98178890"/>
<dbReference type="RefSeq" id="XP_070919668.1">
    <property type="nucleotide sequence ID" value="XM_071063567.1"/>
</dbReference>
<protein>
    <recommendedName>
        <fullName evidence="2">DUF6594 domain-containing protein</fullName>
    </recommendedName>
</protein>
<sequence length="249" mass="27817">MADDTHDRLARFMNKDNAYLIFRRFSTLNIRNILRMQTELIELEKRLETETEKASGSGSLEDIIEARLSAYNEAVTQYSQLSKLGRPEPIPISDLRRWASRNMPSGNVEIDFLEEKGHGGDDLMSLSGLDSNKNWLYRLTEQVSWRLLSMPAFGGRTVPVSHTGKIYLYDDDNVRLIMRAVVTATSSILLLVPIGILSTVEDRSTIITIVALCCTAMAVVMAVATACRDHEIIMAVSAYAAVLIVFADK</sequence>
<keyword evidence="1" id="KW-0812">Transmembrane</keyword>
<evidence type="ECO:0000259" key="2">
    <source>
        <dbReference type="Pfam" id="PF20237"/>
    </source>
</evidence>
<proteinExistence type="predicted"/>
<dbReference type="InterPro" id="IPR046529">
    <property type="entry name" value="DUF6594"/>
</dbReference>
<evidence type="ECO:0000313" key="4">
    <source>
        <dbReference type="Proteomes" id="UP001628179"/>
    </source>
</evidence>
<dbReference type="Pfam" id="PF20237">
    <property type="entry name" value="DUF6594"/>
    <property type="match status" value="1"/>
</dbReference>